<accession>A0A811S8I3</accession>
<evidence type="ECO:0000313" key="2">
    <source>
        <dbReference type="EMBL" id="CAD6337345.1"/>
    </source>
</evidence>
<feature type="compositionally biased region" description="Low complexity" evidence="1">
    <location>
        <begin position="266"/>
        <end position="277"/>
    </location>
</feature>
<evidence type="ECO:0000313" key="3">
    <source>
        <dbReference type="Proteomes" id="UP000604825"/>
    </source>
</evidence>
<feature type="compositionally biased region" description="Low complexity" evidence="1">
    <location>
        <begin position="141"/>
        <end position="152"/>
    </location>
</feature>
<organism evidence="2 3">
    <name type="scientific">Miscanthus lutarioriparius</name>
    <dbReference type="NCBI Taxonomy" id="422564"/>
    <lineage>
        <taxon>Eukaryota</taxon>
        <taxon>Viridiplantae</taxon>
        <taxon>Streptophyta</taxon>
        <taxon>Embryophyta</taxon>
        <taxon>Tracheophyta</taxon>
        <taxon>Spermatophyta</taxon>
        <taxon>Magnoliopsida</taxon>
        <taxon>Liliopsida</taxon>
        <taxon>Poales</taxon>
        <taxon>Poaceae</taxon>
        <taxon>PACMAD clade</taxon>
        <taxon>Panicoideae</taxon>
        <taxon>Andropogonodae</taxon>
        <taxon>Andropogoneae</taxon>
        <taxon>Saccharinae</taxon>
        <taxon>Miscanthus</taxon>
    </lineage>
</organism>
<feature type="region of interest" description="Disordered" evidence="1">
    <location>
        <begin position="568"/>
        <end position="632"/>
    </location>
</feature>
<feature type="compositionally biased region" description="Polar residues" evidence="1">
    <location>
        <begin position="473"/>
        <end position="511"/>
    </location>
</feature>
<dbReference type="AlphaFoldDB" id="A0A811S8I3"/>
<dbReference type="OrthoDB" id="689384at2759"/>
<dbReference type="PANTHER" id="PTHR31008:SF30">
    <property type="entry name" value="OS06G0196500 PROTEIN"/>
    <property type="match status" value="1"/>
</dbReference>
<feature type="compositionally biased region" description="Basic and acidic residues" evidence="1">
    <location>
        <begin position="515"/>
        <end position="524"/>
    </location>
</feature>
<keyword evidence="3" id="KW-1185">Reference proteome</keyword>
<protein>
    <submittedName>
        <fullName evidence="2">Uncharacterized protein</fullName>
    </submittedName>
</protein>
<reference evidence="2" key="1">
    <citation type="submission" date="2020-10" db="EMBL/GenBank/DDBJ databases">
        <authorList>
            <person name="Han B."/>
            <person name="Lu T."/>
            <person name="Zhao Q."/>
            <person name="Huang X."/>
            <person name="Zhao Y."/>
        </authorList>
    </citation>
    <scope>NUCLEOTIDE SEQUENCE</scope>
</reference>
<sequence>MLRARETAGAAGTDHLWAKAAELERDFAGYKRGLAERRAHAVAEVAGRAGGGKEGVGDAAGRGRRYEEYVRRRDERLRQEWRARMERKEAEVQALWARLDRTGSRGSRRGGGDHDGGELAAAASHAREDQVRPPQKPGNLVVKVKPSTPVTPRGGNPSHPPAAKLARPRTSVPSSLAAGSPSPRLSTLDPRRRPSSHLHRGQPQAQAQPLATPRKENKRLPPPPSAALAAAASPATPRPRTSTMLSRSRSMFKDRGSSSVAVGGESPRPSRFLPPRSTYDGASSNLKEPTPSPRADDAIALVRSSSCSREQTVVADRRKASAVAPEPFLVKRSGNDIEPTSAPLVASKERDLPCISEITPAGCGNADNKSIQQEYVDQSSEKFGSEEITGDSDTEPSYVYIKKDSDEQTPRPPQASDGVGTCPGPEPRSDTDNKEDSDNVEDTMESTGSNEVAGETPAADAEEEFRRESSESLYSNVQSSFSPRSELDTSATGSPLPSATEQSPESNTSPWTGKKSTEVEDALKRPPTPTTPRSSVQSPMDAVNGLKRLLTFGKRNGKASDAVAAVERAPHSVAPAPPATAGDDGSVSGECPAGGSAKLTVDSSDDLDNIGSLQSVGPSYPPSSELKEPVLHAKSPRVHRSFFSFSSFKSRAN</sequence>
<gene>
    <name evidence="2" type="ORF">NCGR_LOCUS61443</name>
</gene>
<dbReference type="EMBL" id="CAJGYO010000018">
    <property type="protein sequence ID" value="CAD6337345.1"/>
    <property type="molecule type" value="Genomic_DNA"/>
</dbReference>
<comment type="caution">
    <text evidence="2">The sequence shown here is derived from an EMBL/GenBank/DDBJ whole genome shotgun (WGS) entry which is preliminary data.</text>
</comment>
<dbReference type="PANTHER" id="PTHR31008">
    <property type="entry name" value="COP1-INTERACTING PROTEIN-RELATED"/>
    <property type="match status" value="1"/>
</dbReference>
<feature type="compositionally biased region" description="Basic and acidic residues" evidence="1">
    <location>
        <begin position="427"/>
        <end position="437"/>
    </location>
</feature>
<name>A0A811S8I3_9POAL</name>
<feature type="region of interest" description="Disordered" evidence="1">
    <location>
        <begin position="359"/>
        <end position="542"/>
    </location>
</feature>
<dbReference type="Proteomes" id="UP000604825">
    <property type="component" value="Unassembled WGS sequence"/>
</dbReference>
<evidence type="ECO:0000256" key="1">
    <source>
        <dbReference type="SAM" id="MobiDB-lite"/>
    </source>
</evidence>
<proteinExistence type="predicted"/>
<feature type="compositionally biased region" description="Polar residues" evidence="1">
    <location>
        <begin position="367"/>
        <end position="378"/>
    </location>
</feature>
<feature type="compositionally biased region" description="Low complexity" evidence="1">
    <location>
        <begin position="226"/>
        <end position="249"/>
    </location>
</feature>
<feature type="region of interest" description="Disordered" evidence="1">
    <location>
        <begin position="102"/>
        <end position="296"/>
    </location>
</feature>